<gene>
    <name evidence="7" type="ORF">GCM10023231_03060</name>
</gene>
<protein>
    <recommendedName>
        <fullName evidence="2">histidine kinase</fullName>
        <ecNumber evidence="2">2.7.13.3</ecNumber>
    </recommendedName>
</protein>
<dbReference type="SMART" id="SM00387">
    <property type="entry name" value="HATPase_c"/>
    <property type="match status" value="1"/>
</dbReference>
<evidence type="ECO:0000256" key="2">
    <source>
        <dbReference type="ARBA" id="ARBA00012438"/>
    </source>
</evidence>
<name>A0ABP9AEE6_9SPHI</name>
<keyword evidence="5" id="KW-0472">Membrane</keyword>
<dbReference type="InterPro" id="IPR003661">
    <property type="entry name" value="HisK_dim/P_dom"/>
</dbReference>
<evidence type="ECO:0000313" key="8">
    <source>
        <dbReference type="Proteomes" id="UP001501411"/>
    </source>
</evidence>
<dbReference type="CDD" id="cd00082">
    <property type="entry name" value="HisKA"/>
    <property type="match status" value="1"/>
</dbReference>
<keyword evidence="5" id="KW-1133">Transmembrane helix</keyword>
<dbReference type="Pfam" id="PF07695">
    <property type="entry name" value="7TMR-DISM_7TM"/>
    <property type="match status" value="1"/>
</dbReference>
<feature type="transmembrane region" description="Helical" evidence="5">
    <location>
        <begin position="265"/>
        <end position="283"/>
    </location>
</feature>
<dbReference type="SUPFAM" id="SSF55874">
    <property type="entry name" value="ATPase domain of HSP90 chaperone/DNA topoisomerase II/histidine kinase"/>
    <property type="match status" value="1"/>
</dbReference>
<dbReference type="Gene3D" id="2.60.40.2380">
    <property type="match status" value="1"/>
</dbReference>
<keyword evidence="3" id="KW-0597">Phosphoprotein</keyword>
<evidence type="ECO:0000259" key="6">
    <source>
        <dbReference type="PROSITE" id="PS50109"/>
    </source>
</evidence>
<dbReference type="InterPro" id="IPR004358">
    <property type="entry name" value="Sig_transdc_His_kin-like_C"/>
</dbReference>
<feature type="transmembrane region" description="Helical" evidence="5">
    <location>
        <begin position="318"/>
        <end position="341"/>
    </location>
</feature>
<evidence type="ECO:0000256" key="1">
    <source>
        <dbReference type="ARBA" id="ARBA00000085"/>
    </source>
</evidence>
<feature type="transmembrane region" description="Helical" evidence="5">
    <location>
        <begin position="347"/>
        <end position="368"/>
    </location>
</feature>
<keyword evidence="4" id="KW-0175">Coiled coil</keyword>
<sequence length="711" mass="80733">MTFFTVKANPPVNIFRDGADVLQVRQVEVFKDSTGLLPFQTVLHQQFWPVEENVLNFGITETKIWIRFSLQNESDNAFLQLMVAQPIIDRVVFYESEGNGKWASVELGEHKKFSERPVNNPNYVFPIVLPKDSIKHIYLCVSSTDQIQFPLYVGSQENLMELEVNRSVFIGMYAGIVLIMIAYNLFLYFSVRDINYIYYILFIFFVGLTQLNFKGYAFKYLWPNWPWLAINSAYLVPLLSALSTAVFVWEFLMIKVYAPRLGKGVIVYSVSCICAAILGLLGFRALGVQLLQFMAFVGVIYLLYLANYIRRSGYRPAFYFLLAFVSFIFSIIIFVLTNFGIIHTNFFTGNVLEFGSVAQILLLSFALADRINTYRKEKEESQAEALRISRENARIVSEQNQRLELEVSKRTADLQLANTDLHNAFHELKQAQTQLVEAEKMASLGMLTAGIAHEINNPINFVTANVGPLKRDIDEILALLEAVEAIVLDDQASTAEKKARIHALKEDLDYDYLMEEIGFLLTGIEDGAIRTTEIVKSLRVFSRVDEDDIKLADLNQGIESTLVILNSTIKDRIIVEKQFGELPMIECYPGKLNQVFLNLLTNSIYSIREKFGEKEGGKITISSYYDKEEIVLRFKDNGLGISEDIQDKIFEPFFTTKDVGEGTGLGLSIVLQIIKKHYGSIGLLTNIGEGAEFVLRLPVLQSVMQTNVRNM</sequence>
<dbReference type="Pfam" id="PF02518">
    <property type="entry name" value="HATPase_c"/>
    <property type="match status" value="1"/>
</dbReference>
<evidence type="ECO:0000256" key="4">
    <source>
        <dbReference type="SAM" id="Coils"/>
    </source>
</evidence>
<evidence type="ECO:0000256" key="5">
    <source>
        <dbReference type="SAM" id="Phobius"/>
    </source>
</evidence>
<feature type="transmembrane region" description="Helical" evidence="5">
    <location>
        <begin position="168"/>
        <end position="189"/>
    </location>
</feature>
<dbReference type="InterPro" id="IPR036097">
    <property type="entry name" value="HisK_dim/P_sf"/>
</dbReference>
<accession>A0ABP9AEE6</accession>
<keyword evidence="8" id="KW-1185">Reference proteome</keyword>
<dbReference type="InterPro" id="IPR011623">
    <property type="entry name" value="7TMR_DISM_rcpt_extracell_dom1"/>
</dbReference>
<dbReference type="PANTHER" id="PTHR43065:SF50">
    <property type="entry name" value="HISTIDINE KINASE"/>
    <property type="match status" value="1"/>
</dbReference>
<organism evidence="7 8">
    <name type="scientific">Olivibacter ginsenosidimutans</name>
    <dbReference type="NCBI Taxonomy" id="1176537"/>
    <lineage>
        <taxon>Bacteria</taxon>
        <taxon>Pseudomonadati</taxon>
        <taxon>Bacteroidota</taxon>
        <taxon>Sphingobacteriia</taxon>
        <taxon>Sphingobacteriales</taxon>
        <taxon>Sphingobacteriaceae</taxon>
        <taxon>Olivibacter</taxon>
    </lineage>
</organism>
<keyword evidence="5" id="KW-0812">Transmembrane</keyword>
<dbReference type="SUPFAM" id="SSF47384">
    <property type="entry name" value="Homodimeric domain of signal transducing histidine kinase"/>
    <property type="match status" value="1"/>
</dbReference>
<evidence type="ECO:0000256" key="3">
    <source>
        <dbReference type="ARBA" id="ARBA00022553"/>
    </source>
</evidence>
<dbReference type="InterPro" id="IPR036890">
    <property type="entry name" value="HATPase_C_sf"/>
</dbReference>
<dbReference type="InterPro" id="IPR003594">
    <property type="entry name" value="HATPase_dom"/>
</dbReference>
<dbReference type="InterPro" id="IPR011622">
    <property type="entry name" value="7TMR_DISM_rcpt_extracell_dom2"/>
</dbReference>
<dbReference type="PROSITE" id="PS50109">
    <property type="entry name" value="HIS_KIN"/>
    <property type="match status" value="1"/>
</dbReference>
<dbReference type="InterPro" id="IPR005467">
    <property type="entry name" value="His_kinase_dom"/>
</dbReference>
<dbReference type="Gene3D" id="3.30.565.10">
    <property type="entry name" value="Histidine kinase-like ATPase, C-terminal domain"/>
    <property type="match status" value="1"/>
</dbReference>
<dbReference type="Gene3D" id="1.10.287.130">
    <property type="match status" value="1"/>
</dbReference>
<feature type="transmembrane region" description="Helical" evidence="5">
    <location>
        <begin position="196"/>
        <end position="213"/>
    </location>
</feature>
<proteinExistence type="predicted"/>
<dbReference type="EMBL" id="BAABIQ010000003">
    <property type="protein sequence ID" value="GAA4779668.1"/>
    <property type="molecule type" value="Genomic_DNA"/>
</dbReference>
<comment type="catalytic activity">
    <reaction evidence="1">
        <text>ATP + protein L-histidine = ADP + protein N-phospho-L-histidine.</text>
        <dbReference type="EC" id="2.7.13.3"/>
    </reaction>
</comment>
<dbReference type="Pfam" id="PF07696">
    <property type="entry name" value="7TMR-DISMED2"/>
    <property type="match status" value="1"/>
</dbReference>
<dbReference type="PANTHER" id="PTHR43065">
    <property type="entry name" value="SENSOR HISTIDINE KINASE"/>
    <property type="match status" value="1"/>
</dbReference>
<dbReference type="EC" id="2.7.13.3" evidence="2"/>
<dbReference type="Proteomes" id="UP001501411">
    <property type="component" value="Unassembled WGS sequence"/>
</dbReference>
<evidence type="ECO:0000313" key="7">
    <source>
        <dbReference type="EMBL" id="GAA4779668.1"/>
    </source>
</evidence>
<feature type="transmembrane region" description="Helical" evidence="5">
    <location>
        <begin position="289"/>
        <end position="306"/>
    </location>
</feature>
<comment type="caution">
    <text evidence="7">The sequence shown here is derived from an EMBL/GenBank/DDBJ whole genome shotgun (WGS) entry which is preliminary data.</text>
</comment>
<reference evidence="8" key="1">
    <citation type="journal article" date="2019" name="Int. J. Syst. Evol. Microbiol.">
        <title>The Global Catalogue of Microorganisms (GCM) 10K type strain sequencing project: providing services to taxonomists for standard genome sequencing and annotation.</title>
        <authorList>
            <consortium name="The Broad Institute Genomics Platform"/>
            <consortium name="The Broad Institute Genome Sequencing Center for Infectious Disease"/>
            <person name="Wu L."/>
            <person name="Ma J."/>
        </authorList>
    </citation>
    <scope>NUCLEOTIDE SEQUENCE [LARGE SCALE GENOMIC DNA]</scope>
    <source>
        <strain evidence="8">JCM 18200</strain>
    </source>
</reference>
<feature type="transmembrane region" description="Helical" evidence="5">
    <location>
        <begin position="233"/>
        <end position="253"/>
    </location>
</feature>
<dbReference type="PRINTS" id="PR00344">
    <property type="entry name" value="BCTRLSENSOR"/>
</dbReference>
<feature type="domain" description="Histidine kinase" evidence="6">
    <location>
        <begin position="450"/>
        <end position="701"/>
    </location>
</feature>
<feature type="coiled-coil region" evidence="4">
    <location>
        <begin position="371"/>
        <end position="441"/>
    </location>
</feature>